<feature type="transmembrane region" description="Helical" evidence="1">
    <location>
        <begin position="12"/>
        <end position="31"/>
    </location>
</feature>
<keyword evidence="1" id="KW-1133">Transmembrane helix</keyword>
<dbReference type="RefSeq" id="YP_009604340.1">
    <property type="nucleotide sequence ID" value="NC_041964.1"/>
</dbReference>
<evidence type="ECO:0000313" key="2">
    <source>
        <dbReference type="EMBL" id="BAU16368.1"/>
    </source>
</evidence>
<organism evidence="2 3">
    <name type="scientific">Pseudomonas phage phiR18</name>
    <dbReference type="NCBI Taxonomy" id="1752027"/>
    <lineage>
        <taxon>Viruses</taxon>
        <taxon>Duplodnaviria</taxon>
        <taxon>Heunggongvirae</taxon>
        <taxon>Uroviricota</taxon>
        <taxon>Caudoviricetes</taxon>
        <taxon>Kochitakasuvirus</taxon>
        <taxon>Kochitakasuvirus R18</taxon>
    </lineage>
</organism>
<keyword evidence="1" id="KW-0472">Membrane</keyword>
<dbReference type="Proteomes" id="UP000221614">
    <property type="component" value="Segment"/>
</dbReference>
<evidence type="ECO:0000313" key="3">
    <source>
        <dbReference type="Proteomes" id="UP000221614"/>
    </source>
</evidence>
<keyword evidence="3" id="KW-1185">Reference proteome</keyword>
<reference evidence="2" key="1">
    <citation type="journal article" date="2016" name="Genome Announc.">
        <title>Complete Genome Sequences of Broad-Host-Range Pseudomonas aeruginosa Bacteriophages phiR18 and phiS12-1.</title>
        <authorList>
            <person name="Furusawa T."/>
            <person name="Iwano H."/>
            <person name="Higuchi H."/>
            <person name="Usui M."/>
            <person name="Maruyama F."/>
            <person name="Nakagawa I."/>
            <person name="Yokota H."/>
            <person name="Tamura Y."/>
        </authorList>
    </citation>
    <scope>NUCLEOTIDE SEQUENCE [LARGE SCALE GENOMIC DNA]</scope>
</reference>
<keyword evidence="1" id="KW-0812">Transmembrane</keyword>
<proteinExistence type="predicted"/>
<dbReference type="EMBL" id="LC102729">
    <property type="protein sequence ID" value="BAU16368.1"/>
    <property type="molecule type" value="Genomic_DNA"/>
</dbReference>
<dbReference type="KEGG" id="vg:40080234"/>
<accession>A0A0S3UG19</accession>
<sequence length="110" mass="12098">MTLSFDYSGLLYFAAGVLFGILIAPAAMSLLKPRNKFVEGFKYAAVIIVGADDPADAILYLLNKVEESKTFDTYDQFDGGVEAAVEMFIDGIKNSAHIVDSYEVHRSDTY</sequence>
<dbReference type="GeneID" id="40080234"/>
<protein>
    <submittedName>
        <fullName evidence="2">Uncharacterized protein</fullName>
    </submittedName>
</protein>
<evidence type="ECO:0000256" key="1">
    <source>
        <dbReference type="SAM" id="Phobius"/>
    </source>
</evidence>
<name>A0A0S3UG19_9CAUD</name>